<evidence type="ECO:0000256" key="5">
    <source>
        <dbReference type="ARBA" id="ARBA00023136"/>
    </source>
</evidence>
<evidence type="ECO:0000313" key="9">
    <source>
        <dbReference type="Proteomes" id="UP000317421"/>
    </source>
</evidence>
<accession>A0A5C6A975</accession>
<feature type="transmembrane region" description="Helical" evidence="6">
    <location>
        <begin position="350"/>
        <end position="368"/>
    </location>
</feature>
<feature type="transmembrane region" description="Helical" evidence="6">
    <location>
        <begin position="153"/>
        <end position="174"/>
    </location>
</feature>
<dbReference type="PANTHER" id="PTHR43478:SF1">
    <property type="entry name" value="NA+_H+ ANTIPORTER NHAC-LIKE C-TERMINAL DOMAIN-CONTAINING PROTEIN"/>
    <property type="match status" value="1"/>
</dbReference>
<dbReference type="PANTHER" id="PTHR43478">
    <property type="entry name" value="NA+/H+ ANTIPORTER-RELATED"/>
    <property type="match status" value="1"/>
</dbReference>
<comment type="subcellular location">
    <subcellularLocation>
        <location evidence="1">Cell membrane</location>
        <topology evidence="1">Multi-pass membrane protein</topology>
    </subcellularLocation>
</comment>
<evidence type="ECO:0000256" key="3">
    <source>
        <dbReference type="ARBA" id="ARBA00022692"/>
    </source>
</evidence>
<evidence type="ECO:0000256" key="4">
    <source>
        <dbReference type="ARBA" id="ARBA00022989"/>
    </source>
</evidence>
<feature type="transmembrane region" description="Helical" evidence="6">
    <location>
        <begin position="69"/>
        <end position="96"/>
    </location>
</feature>
<protein>
    <submittedName>
        <fullName evidence="8">Malate-2H(+)/Na(+)-lactate antiporter</fullName>
    </submittedName>
</protein>
<gene>
    <name evidence="8" type="primary">mleN</name>
    <name evidence="8" type="ORF">Pla108_30170</name>
</gene>
<keyword evidence="9" id="KW-1185">Reference proteome</keyword>
<feature type="transmembrane region" description="Helical" evidence="6">
    <location>
        <begin position="12"/>
        <end position="39"/>
    </location>
</feature>
<feature type="transmembrane region" description="Helical" evidence="6">
    <location>
        <begin position="426"/>
        <end position="456"/>
    </location>
</feature>
<keyword evidence="4 6" id="KW-1133">Transmembrane helix</keyword>
<dbReference type="EMBL" id="SJPR01000004">
    <property type="protein sequence ID" value="TWT95940.1"/>
    <property type="molecule type" value="Genomic_DNA"/>
</dbReference>
<keyword evidence="3 6" id="KW-0812">Transmembrane</keyword>
<dbReference type="Proteomes" id="UP000317421">
    <property type="component" value="Unassembled WGS sequence"/>
</dbReference>
<dbReference type="GO" id="GO:0005886">
    <property type="term" value="C:plasma membrane"/>
    <property type="evidence" value="ECO:0007669"/>
    <property type="project" value="UniProtKB-SubCell"/>
</dbReference>
<feature type="transmembrane region" description="Helical" evidence="6">
    <location>
        <begin position="516"/>
        <end position="534"/>
    </location>
</feature>
<feature type="domain" description="Na+/H+ antiporter NhaC-like C-terminal" evidence="7">
    <location>
        <begin position="419"/>
        <end position="529"/>
    </location>
</feature>
<evidence type="ECO:0000256" key="1">
    <source>
        <dbReference type="ARBA" id="ARBA00004651"/>
    </source>
</evidence>
<feature type="transmembrane region" description="Helical" evidence="6">
    <location>
        <begin position="194"/>
        <end position="218"/>
    </location>
</feature>
<evidence type="ECO:0000256" key="2">
    <source>
        <dbReference type="ARBA" id="ARBA00022475"/>
    </source>
</evidence>
<feature type="transmembrane region" description="Helical" evidence="6">
    <location>
        <begin position="319"/>
        <end position="338"/>
    </location>
</feature>
<comment type="caution">
    <text evidence="8">The sequence shown here is derived from an EMBL/GenBank/DDBJ whole genome shotgun (WGS) entry which is preliminary data.</text>
</comment>
<feature type="transmembrane region" description="Helical" evidence="6">
    <location>
        <begin position="108"/>
        <end position="132"/>
    </location>
</feature>
<feature type="transmembrane region" description="Helical" evidence="6">
    <location>
        <begin position="468"/>
        <end position="486"/>
    </location>
</feature>
<dbReference type="Pfam" id="PF03553">
    <property type="entry name" value="Na_H_antiporter"/>
    <property type="match status" value="2"/>
</dbReference>
<feature type="domain" description="Na+/H+ antiporter NhaC-like C-terminal" evidence="7">
    <location>
        <begin position="163"/>
        <end position="371"/>
    </location>
</feature>
<dbReference type="RefSeq" id="WP_146445742.1">
    <property type="nucleotide sequence ID" value="NZ_SJPR01000004.1"/>
</dbReference>
<evidence type="ECO:0000313" key="8">
    <source>
        <dbReference type="EMBL" id="TWT95940.1"/>
    </source>
</evidence>
<dbReference type="AlphaFoldDB" id="A0A5C6A975"/>
<name>A0A5C6A975_9BACT</name>
<keyword evidence="5 6" id="KW-0472">Membrane</keyword>
<sequence>MHPYGVLSLAPPVIAVVLAIATRRILLSVLVGLFAGALLTTGGDPLRALVDLGEAHLWPTFIEPSKLRLFAFTMAMGATVGLIHAAGGMQGLVALMTPLARGPRSSQLTGWLLGLMVFFDDYANTLLLGGALRPVFDRLRMSREKLAYLVDSTAAPVAGLAVVSTWVAVELSYIQEGLENLPSGVPEGANPFSLFVACLPYRFYVIQALLFVPLVALLGRDFGPMLQAERDARNRKLDGEPATSVVGVASDPPTTNGAGSPEPIATHWSNAVIPLGLTLVVVTGLLVATGVANLGDRYDAAAPVLEKLRDIFGAAESGLALMYGGLAGLGSAILLVRLRNLLPPAETTDALVRGVLTVLPAIAILWLAGSMSRMTGNRDIDGAPSTTPYEYSSVRLYTGEYLSQKLLGDDGAAPSATLKALLPTGVFVLSAVVAFCTGTSFGTMGLVVPMVVPIAYAAASSGGTGDVLGAPLFLASLGGVLAGAIFGDHCSPISDTTILSSIASGCDHMAHVRTQLPYAMAVAVVVVLLGTLPLALGVSVWLLLGLQTATLAAVIWFLGEKP</sequence>
<evidence type="ECO:0000256" key="6">
    <source>
        <dbReference type="SAM" id="Phobius"/>
    </source>
</evidence>
<dbReference type="OrthoDB" id="9762978at2"/>
<evidence type="ECO:0000259" key="7">
    <source>
        <dbReference type="Pfam" id="PF03553"/>
    </source>
</evidence>
<organism evidence="8 9">
    <name type="scientific">Botrimarina colliarenosi</name>
    <dbReference type="NCBI Taxonomy" id="2528001"/>
    <lineage>
        <taxon>Bacteria</taxon>
        <taxon>Pseudomonadati</taxon>
        <taxon>Planctomycetota</taxon>
        <taxon>Planctomycetia</taxon>
        <taxon>Pirellulales</taxon>
        <taxon>Lacipirellulaceae</taxon>
        <taxon>Botrimarina</taxon>
    </lineage>
</organism>
<reference evidence="8 9" key="1">
    <citation type="submission" date="2019-02" db="EMBL/GenBank/DDBJ databases">
        <title>Deep-cultivation of Planctomycetes and their phenomic and genomic characterization uncovers novel biology.</title>
        <authorList>
            <person name="Wiegand S."/>
            <person name="Jogler M."/>
            <person name="Boedeker C."/>
            <person name="Pinto D."/>
            <person name="Vollmers J."/>
            <person name="Rivas-Marin E."/>
            <person name="Kohn T."/>
            <person name="Peeters S.H."/>
            <person name="Heuer A."/>
            <person name="Rast P."/>
            <person name="Oberbeckmann S."/>
            <person name="Bunk B."/>
            <person name="Jeske O."/>
            <person name="Meyerdierks A."/>
            <person name="Storesund J.E."/>
            <person name="Kallscheuer N."/>
            <person name="Luecker S."/>
            <person name="Lage O.M."/>
            <person name="Pohl T."/>
            <person name="Merkel B.J."/>
            <person name="Hornburger P."/>
            <person name="Mueller R.-W."/>
            <person name="Bruemmer F."/>
            <person name="Labrenz M."/>
            <person name="Spormann A.M."/>
            <person name="Op Den Camp H."/>
            <person name="Overmann J."/>
            <person name="Amann R."/>
            <person name="Jetten M.S.M."/>
            <person name="Mascher T."/>
            <person name="Medema M.H."/>
            <person name="Devos D.P."/>
            <person name="Kaster A.-K."/>
            <person name="Ovreas L."/>
            <person name="Rohde M."/>
            <person name="Galperin M.Y."/>
            <person name="Jogler C."/>
        </authorList>
    </citation>
    <scope>NUCLEOTIDE SEQUENCE [LARGE SCALE GENOMIC DNA]</scope>
    <source>
        <strain evidence="8 9">Pla108</strain>
    </source>
</reference>
<proteinExistence type="predicted"/>
<keyword evidence="2" id="KW-1003">Cell membrane</keyword>
<dbReference type="InterPro" id="IPR018461">
    <property type="entry name" value="Na/H_Antiport_NhaC-like_C"/>
</dbReference>